<accession>Q0AUD7</accession>
<dbReference type="AlphaFoldDB" id="Q0AUD7"/>
<dbReference type="Proteomes" id="UP000001968">
    <property type="component" value="Chromosome"/>
</dbReference>
<evidence type="ECO:0008006" key="3">
    <source>
        <dbReference type="Google" id="ProtNLM"/>
    </source>
</evidence>
<dbReference type="InterPro" id="IPR036209">
    <property type="entry name" value="YwmB-like_sf"/>
</dbReference>
<dbReference type="STRING" id="335541.Swol_2378"/>
<dbReference type="KEGG" id="swo:Swol_2378"/>
<organism evidence="1 2">
    <name type="scientific">Syntrophomonas wolfei subsp. wolfei (strain DSM 2245B / Goettingen)</name>
    <dbReference type="NCBI Taxonomy" id="335541"/>
    <lineage>
        <taxon>Bacteria</taxon>
        <taxon>Bacillati</taxon>
        <taxon>Bacillota</taxon>
        <taxon>Clostridia</taxon>
        <taxon>Eubacteriales</taxon>
        <taxon>Syntrophomonadaceae</taxon>
        <taxon>Syntrophomonas</taxon>
    </lineage>
</organism>
<gene>
    <name evidence="1" type="ordered locus">Swol_2378</name>
</gene>
<dbReference type="SUPFAM" id="SSF143842">
    <property type="entry name" value="YwmB-like"/>
    <property type="match status" value="1"/>
</dbReference>
<evidence type="ECO:0000313" key="1">
    <source>
        <dbReference type="EMBL" id="ABI69667.1"/>
    </source>
</evidence>
<dbReference type="Gene3D" id="3.30.360.40">
    <property type="entry name" value="YwmB-like"/>
    <property type="match status" value="1"/>
</dbReference>
<evidence type="ECO:0000313" key="2">
    <source>
        <dbReference type="Proteomes" id="UP000001968"/>
    </source>
</evidence>
<proteinExistence type="predicted"/>
<dbReference type="HOGENOM" id="CLU_1524396_0_0_9"/>
<protein>
    <recommendedName>
        <fullName evidence="3">TATA-box binding protein</fullName>
    </recommendedName>
</protein>
<sequence length="176" mass="20012">MENILKILKVPVDSKNFKNGKHPVSINFYSSYGDYRLQLSGQSDDQNGETYFLLSLVSSECSSDYLRNLPQILSRASNLNWTSYYLYTGRIDQSLNTESQQKILRTVMKTLKSEEIDNFAGKNIVSMTGYSQSIENISPSVLMGRKKYNIQVAARSNSKEGKTYIYIGSPLILKDY</sequence>
<reference evidence="2" key="1">
    <citation type="journal article" date="2010" name="Environ. Microbiol.">
        <title>The genome of Syntrophomonas wolfei: new insights into syntrophic metabolism and biohydrogen production.</title>
        <authorList>
            <person name="Sieber J.R."/>
            <person name="Sims D.R."/>
            <person name="Han C."/>
            <person name="Kim E."/>
            <person name="Lykidis A."/>
            <person name="Lapidus A.L."/>
            <person name="McDonnald E."/>
            <person name="Rohlin L."/>
            <person name="Culley D.E."/>
            <person name="Gunsalus R."/>
            <person name="McInerney M.J."/>
        </authorList>
    </citation>
    <scope>NUCLEOTIDE SEQUENCE [LARGE SCALE GENOMIC DNA]</scope>
    <source>
        <strain evidence="2">DSM 2245B / Goettingen</strain>
    </source>
</reference>
<dbReference type="InterPro" id="IPR014794">
    <property type="entry name" value="DUF1779"/>
</dbReference>
<dbReference type="Pfam" id="PF08680">
    <property type="entry name" value="DUF1779"/>
    <property type="match status" value="1"/>
</dbReference>
<name>Q0AUD7_SYNWW</name>
<dbReference type="EMBL" id="CP000448">
    <property type="protein sequence ID" value="ABI69667.1"/>
    <property type="molecule type" value="Genomic_DNA"/>
</dbReference>
<keyword evidence="2" id="KW-1185">Reference proteome</keyword>